<dbReference type="GO" id="GO:0003676">
    <property type="term" value="F:nucleic acid binding"/>
    <property type="evidence" value="ECO:0007669"/>
    <property type="project" value="InterPro"/>
</dbReference>
<evidence type="ECO:0000259" key="1">
    <source>
        <dbReference type="Pfam" id="PF01368"/>
    </source>
</evidence>
<sequence length="361" mass="39392">MEIQSELNLQFRHNTKTLAALLLALAQAKNEATKLYILPHHRADGDAIGSAFGLNIACQKLGLKSEVLLAEPVPPMYAYLSLPDYAVLDTEAKAAQFVDKLTQEQAYVCLIDNSAPETRLGVRFALWQACQEERRLIIDHHVSDIPAGERYDIAANEIACSGMVAELIILLEKQSGQSLLDANLANCLMTGIITDSGQLSYAATSAQTYLLMAILKQHGADQELINRVHYHTMSVAKLKMIALAFSQTEFSYDNTCLVSHLTAEQIQQAQAGEVDLDGISSMLREVRSVKVAVLLRSTLKGNVLGSIRSTEAINCQNIAKQLGGGGHERASGFTIYNVTLEEAKAHFLSACKTELESEDAE</sequence>
<dbReference type="Pfam" id="PF01368">
    <property type="entry name" value="DHH"/>
    <property type="match status" value="1"/>
</dbReference>
<dbReference type="OrthoDB" id="9803668at2"/>
<feature type="domain" description="DHHA1" evidence="2">
    <location>
        <begin position="268"/>
        <end position="354"/>
    </location>
</feature>
<dbReference type="InterPro" id="IPR001667">
    <property type="entry name" value="DDH_dom"/>
</dbReference>
<dbReference type="Gene3D" id="3.10.310.30">
    <property type="match status" value="1"/>
</dbReference>
<feature type="domain" description="DDH" evidence="1">
    <location>
        <begin position="34"/>
        <end position="192"/>
    </location>
</feature>
<organism evidence="3 4">
    <name type="scientific">Amygdalobacter nucleatus</name>
    <dbReference type="NCBI Taxonomy" id="3029274"/>
    <lineage>
        <taxon>Bacteria</taxon>
        <taxon>Bacillati</taxon>
        <taxon>Bacillota</taxon>
        <taxon>Clostridia</taxon>
        <taxon>Eubacteriales</taxon>
        <taxon>Oscillospiraceae</taxon>
        <taxon>Amygdalobacter</taxon>
    </lineage>
</organism>
<dbReference type="Pfam" id="PF02272">
    <property type="entry name" value="DHHA1"/>
    <property type="match status" value="1"/>
</dbReference>
<protein>
    <submittedName>
        <fullName evidence="3">DHHA1 domain protein</fullName>
    </submittedName>
</protein>
<dbReference type="RefSeq" id="WP_066714907.1">
    <property type="nucleotide sequence ID" value="NZ_CP118869.1"/>
</dbReference>
<dbReference type="PANTHER" id="PTHR47618:SF1">
    <property type="entry name" value="BIFUNCTIONAL OLIGORIBONUCLEASE AND PAP PHOSPHATASE NRNA"/>
    <property type="match status" value="1"/>
</dbReference>
<dbReference type="Proteomes" id="UP000070080">
    <property type="component" value="Unassembled WGS sequence"/>
</dbReference>
<dbReference type="Gene3D" id="3.90.1640.10">
    <property type="entry name" value="inorganic pyrophosphatase (n-terminal core)"/>
    <property type="match status" value="1"/>
</dbReference>
<name>A0A133Y7T5_9FIRM</name>
<dbReference type="InterPro" id="IPR038763">
    <property type="entry name" value="DHH_sf"/>
</dbReference>
<dbReference type="EMBL" id="LSCV01000042">
    <property type="protein sequence ID" value="KXB39279.1"/>
    <property type="molecule type" value="Genomic_DNA"/>
</dbReference>
<keyword evidence="4" id="KW-1185">Reference proteome</keyword>
<proteinExistence type="predicted"/>
<comment type="caution">
    <text evidence="3">The sequence shown here is derived from an EMBL/GenBank/DDBJ whole genome shotgun (WGS) entry which is preliminary data.</text>
</comment>
<evidence type="ECO:0000313" key="4">
    <source>
        <dbReference type="Proteomes" id="UP000070080"/>
    </source>
</evidence>
<gene>
    <name evidence="3" type="ORF">HMPREF1872_01311</name>
</gene>
<dbReference type="InterPro" id="IPR003156">
    <property type="entry name" value="DHHA1_dom"/>
</dbReference>
<dbReference type="PANTHER" id="PTHR47618">
    <property type="entry name" value="BIFUNCTIONAL OLIGORIBONUCLEASE AND PAP PHOSPHATASE NRNA"/>
    <property type="match status" value="1"/>
</dbReference>
<dbReference type="STRING" id="1497955.HMPREF1872_01311"/>
<reference evidence="4" key="1">
    <citation type="submission" date="2016-01" db="EMBL/GenBank/DDBJ databases">
        <authorList>
            <person name="Mitreva M."/>
            <person name="Pepin K.H."/>
            <person name="Mihindukulasuriya K.A."/>
            <person name="Fulton R."/>
            <person name="Fronick C."/>
            <person name="O'Laughlin M."/>
            <person name="Miner T."/>
            <person name="Herter B."/>
            <person name="Rosa B.A."/>
            <person name="Cordes M."/>
            <person name="Tomlinson C."/>
            <person name="Wollam A."/>
            <person name="Palsikar V.B."/>
            <person name="Mardis E.R."/>
            <person name="Wilson R.K."/>
        </authorList>
    </citation>
    <scope>NUCLEOTIDE SEQUENCE [LARGE SCALE GENOMIC DNA]</scope>
    <source>
        <strain evidence="4">KA00274</strain>
    </source>
</reference>
<dbReference type="InterPro" id="IPR051319">
    <property type="entry name" value="Oligoribo/pAp-PDE_c-di-AMP_PDE"/>
</dbReference>
<dbReference type="SUPFAM" id="SSF64182">
    <property type="entry name" value="DHH phosphoesterases"/>
    <property type="match status" value="1"/>
</dbReference>
<dbReference type="AlphaFoldDB" id="A0A133Y7T5"/>
<accession>A0A133Y7T5</accession>
<evidence type="ECO:0000259" key="2">
    <source>
        <dbReference type="Pfam" id="PF02272"/>
    </source>
</evidence>
<evidence type="ECO:0000313" key="3">
    <source>
        <dbReference type="EMBL" id="KXB39279.1"/>
    </source>
</evidence>